<dbReference type="Pfam" id="PF02457">
    <property type="entry name" value="DAC"/>
    <property type="match status" value="1"/>
</dbReference>
<protein>
    <submittedName>
        <fullName evidence="8">DNA integrity scanning protein DisA nucleotide-binding domain protein</fullName>
    </submittedName>
</protein>
<evidence type="ECO:0000256" key="6">
    <source>
        <dbReference type="SAM" id="Phobius"/>
    </source>
</evidence>
<evidence type="ECO:0000259" key="7">
    <source>
        <dbReference type="PROSITE" id="PS51794"/>
    </source>
</evidence>
<organism evidence="8 9">
    <name type="scientific">Mycoplasma iguanae</name>
    <dbReference type="NCBI Taxonomy" id="292461"/>
    <lineage>
        <taxon>Bacteria</taxon>
        <taxon>Bacillati</taxon>
        <taxon>Mycoplasmatota</taxon>
        <taxon>Mollicutes</taxon>
        <taxon>Mycoplasmataceae</taxon>
        <taxon>Mycoplasma</taxon>
    </lineage>
</organism>
<keyword evidence="4" id="KW-0547">Nucleotide-binding</keyword>
<proteinExistence type="predicted"/>
<evidence type="ECO:0000313" key="9">
    <source>
        <dbReference type="Proteomes" id="UP001059252"/>
    </source>
</evidence>
<keyword evidence="2" id="KW-0808">Transferase</keyword>
<evidence type="ECO:0000256" key="2">
    <source>
        <dbReference type="ARBA" id="ARBA00022679"/>
    </source>
</evidence>
<dbReference type="InterPro" id="IPR050338">
    <property type="entry name" value="DisA"/>
</dbReference>
<keyword evidence="9" id="KW-1185">Reference proteome</keyword>
<dbReference type="PIRSF" id="PIRSF004793">
    <property type="entry name" value="UCP004793"/>
    <property type="match status" value="1"/>
</dbReference>
<dbReference type="PANTHER" id="PTHR34185:SF1">
    <property type="entry name" value="DIADENYLATE CYCLASE"/>
    <property type="match status" value="1"/>
</dbReference>
<feature type="transmembrane region" description="Helical" evidence="6">
    <location>
        <begin position="6"/>
        <end position="29"/>
    </location>
</feature>
<evidence type="ECO:0000256" key="4">
    <source>
        <dbReference type="ARBA" id="ARBA00022741"/>
    </source>
</evidence>
<comment type="catalytic activity">
    <reaction evidence="1">
        <text>2 ATP = 3',3'-c-di-AMP + 2 diphosphate</text>
        <dbReference type="Rhea" id="RHEA:35655"/>
        <dbReference type="ChEBI" id="CHEBI:30616"/>
        <dbReference type="ChEBI" id="CHEBI:33019"/>
        <dbReference type="ChEBI" id="CHEBI:71500"/>
        <dbReference type="EC" id="2.7.7.85"/>
    </reaction>
</comment>
<dbReference type="SUPFAM" id="SSF143597">
    <property type="entry name" value="YojJ-like"/>
    <property type="match status" value="1"/>
</dbReference>
<keyword evidence="6" id="KW-1133">Transmembrane helix</keyword>
<keyword evidence="5" id="KW-0067">ATP-binding</keyword>
<accession>A0ABY5R933</accession>
<keyword evidence="6" id="KW-0812">Transmembrane</keyword>
<dbReference type="InterPro" id="IPR036888">
    <property type="entry name" value="DNA_integrity_DisA_N_sf"/>
</dbReference>
<dbReference type="InterPro" id="IPR014046">
    <property type="entry name" value="C-di-AMP_synthase"/>
</dbReference>
<dbReference type="RefSeq" id="WP_258210995.1">
    <property type="nucleotide sequence ID" value="NZ_CP102734.1"/>
</dbReference>
<sequence>MINTFIILNFVLLVWVVLLTIIFLVFYIIKKLKSKKTSFSKLGNTTKVHLIYHLKEAIIELSKSKTGAIITIQKKDDLSSFRTDGLELNANISSTLLIAIFNKKSPLHDGAVIIKDNKITYASTYFKITGKSINNKYGARHRAAMGISEQTDAITIVVSEENGDVTIAKLGKFFSTNLDLIQENLLKHLVN</sequence>
<gene>
    <name evidence="8" type="ORF">NV226_00705</name>
</gene>
<evidence type="ECO:0000313" key="8">
    <source>
        <dbReference type="EMBL" id="UVD81821.1"/>
    </source>
</evidence>
<keyword evidence="6" id="KW-0472">Membrane</keyword>
<dbReference type="Gene3D" id="3.40.1700.10">
    <property type="entry name" value="DNA integrity scanning protein, DisA, N-terminal domain"/>
    <property type="match status" value="1"/>
</dbReference>
<evidence type="ECO:0000256" key="5">
    <source>
        <dbReference type="ARBA" id="ARBA00022840"/>
    </source>
</evidence>
<reference evidence="8" key="1">
    <citation type="submission" date="2022-08" db="EMBL/GenBank/DDBJ databases">
        <title>Complete genome of Mycoplasma iguanae type strain 2327.</title>
        <authorList>
            <person name="Spergser J."/>
        </authorList>
    </citation>
    <scope>NUCLEOTIDE SEQUENCE</scope>
    <source>
        <strain evidence="8">2327</strain>
    </source>
</reference>
<dbReference type="PROSITE" id="PS51794">
    <property type="entry name" value="DAC"/>
    <property type="match status" value="1"/>
</dbReference>
<evidence type="ECO:0000256" key="1">
    <source>
        <dbReference type="ARBA" id="ARBA00000877"/>
    </source>
</evidence>
<name>A0ABY5R933_9MOLU</name>
<feature type="domain" description="DAC" evidence="7">
    <location>
        <begin position="32"/>
        <end position="180"/>
    </location>
</feature>
<dbReference type="PANTHER" id="PTHR34185">
    <property type="entry name" value="DIADENYLATE CYCLASE"/>
    <property type="match status" value="1"/>
</dbReference>
<dbReference type="EMBL" id="CP102734">
    <property type="protein sequence ID" value="UVD81821.1"/>
    <property type="molecule type" value="Genomic_DNA"/>
</dbReference>
<keyword evidence="3" id="KW-0548">Nucleotidyltransferase</keyword>
<dbReference type="InterPro" id="IPR003390">
    <property type="entry name" value="DNA_integrity_scan_DisA_N"/>
</dbReference>
<evidence type="ECO:0000256" key="3">
    <source>
        <dbReference type="ARBA" id="ARBA00022695"/>
    </source>
</evidence>
<dbReference type="Proteomes" id="UP001059252">
    <property type="component" value="Chromosome"/>
</dbReference>